<evidence type="ECO:0000256" key="3">
    <source>
        <dbReference type="ARBA" id="ARBA00022989"/>
    </source>
</evidence>
<dbReference type="Proteomes" id="UP000694580">
    <property type="component" value="Chromosome 1"/>
</dbReference>
<name>A0AAY4C019_9TELE</name>
<protein>
    <recommendedName>
        <fullName evidence="10">G-protein coupled receptors family 1 profile domain-containing protein</fullName>
    </recommendedName>
</protein>
<evidence type="ECO:0000313" key="12">
    <source>
        <dbReference type="Proteomes" id="UP000694580"/>
    </source>
</evidence>
<dbReference type="InterPro" id="IPR001402">
    <property type="entry name" value="Prolrel_pep_rcpt"/>
</dbReference>
<dbReference type="PRINTS" id="PR00237">
    <property type="entry name" value="GPCRRHODOPSN"/>
</dbReference>
<dbReference type="SUPFAM" id="SSF81321">
    <property type="entry name" value="Family A G protein-coupled receptor-like"/>
    <property type="match status" value="1"/>
</dbReference>
<proteinExistence type="inferred from homology"/>
<keyword evidence="7 8" id="KW-0807">Transducer</keyword>
<dbReference type="GO" id="GO:0042923">
    <property type="term" value="F:neuropeptide binding"/>
    <property type="evidence" value="ECO:0007669"/>
    <property type="project" value="TreeGrafter"/>
</dbReference>
<sequence>ISTEHSSFSGLDLLLQLKPLFIPLYALVVLVACSGNLLLLLLIGLNKQLHSTTNFLIGNLALVDLVMCLFCVPLTASYAFEQRGWLFGSFACHFVTLMQTATVLAAVLSLTAIAVDRYVVVAYPIRRRAGRHFCGRLVVSIWLCALVMSIPTALHTVYLDLSSTGHHMIICEELWHGQEQARLVYSCFVLLLSYFVPLGAVSVSYCAISCHLQNRNLPGLMAAIPSNRKKWGQKRRKTFHLLLVSVLCFAFSWLPLQVVNLIRDLDSDFSILGKEHVNVIQVSCHLFAMSSACYNPFIYASVHDKFLSYLCRHFFGQQRRNRMRSSLNTSNRLTCLHTSSTQADIPLSISGKIVGLDL</sequence>
<feature type="transmembrane region" description="Helical" evidence="9">
    <location>
        <begin position="55"/>
        <end position="80"/>
    </location>
</feature>
<reference evidence="11" key="2">
    <citation type="submission" date="2025-08" db="UniProtKB">
        <authorList>
            <consortium name="Ensembl"/>
        </authorList>
    </citation>
    <scope>IDENTIFICATION</scope>
</reference>
<reference evidence="11 12" key="1">
    <citation type="submission" date="2020-06" db="EMBL/GenBank/DDBJ databases">
        <authorList>
            <consortium name="Wellcome Sanger Institute Data Sharing"/>
        </authorList>
    </citation>
    <scope>NUCLEOTIDE SEQUENCE [LARGE SCALE GENOMIC DNA]</scope>
</reference>
<evidence type="ECO:0000259" key="10">
    <source>
        <dbReference type="PROSITE" id="PS50262"/>
    </source>
</evidence>
<keyword evidence="3 9" id="KW-1133">Transmembrane helix</keyword>
<dbReference type="GeneTree" id="ENSGT00940000164128"/>
<feature type="transmembrane region" description="Helical" evidence="9">
    <location>
        <begin position="183"/>
        <end position="208"/>
    </location>
</feature>
<evidence type="ECO:0000313" key="11">
    <source>
        <dbReference type="Ensembl" id="ENSDCDP00010026364.1"/>
    </source>
</evidence>
<dbReference type="Ensembl" id="ENSDCDT00010032592.1">
    <property type="protein sequence ID" value="ENSDCDP00010026364.1"/>
    <property type="gene ID" value="ENSDCDG00010016652.1"/>
</dbReference>
<dbReference type="InterPro" id="IPR000276">
    <property type="entry name" value="GPCR_Rhodpsn"/>
</dbReference>
<dbReference type="InterPro" id="IPR017452">
    <property type="entry name" value="GPCR_Rhodpsn_7TM"/>
</dbReference>
<dbReference type="SMART" id="SM01381">
    <property type="entry name" value="7TM_GPCR_Srsx"/>
    <property type="match status" value="1"/>
</dbReference>
<comment type="similarity">
    <text evidence="8">Belongs to the G-protein coupled receptor 1 family.</text>
</comment>
<dbReference type="GO" id="GO:0004983">
    <property type="term" value="F:neuropeptide Y receptor activity"/>
    <property type="evidence" value="ECO:0007669"/>
    <property type="project" value="InterPro"/>
</dbReference>
<dbReference type="Gene3D" id="1.20.1070.10">
    <property type="entry name" value="Rhodopsin 7-helix transmembrane proteins"/>
    <property type="match status" value="1"/>
</dbReference>
<evidence type="ECO:0000256" key="2">
    <source>
        <dbReference type="ARBA" id="ARBA00022692"/>
    </source>
</evidence>
<feature type="transmembrane region" description="Helical" evidence="9">
    <location>
        <begin position="20"/>
        <end position="43"/>
    </location>
</feature>
<feature type="domain" description="G-protein coupled receptors family 1 profile" evidence="10">
    <location>
        <begin position="35"/>
        <end position="299"/>
    </location>
</feature>
<keyword evidence="4 8" id="KW-0297">G-protein coupled receptor</keyword>
<evidence type="ECO:0000256" key="6">
    <source>
        <dbReference type="ARBA" id="ARBA00023170"/>
    </source>
</evidence>
<dbReference type="AlphaFoldDB" id="A0AAY4C019"/>
<dbReference type="GO" id="GO:0043005">
    <property type="term" value="C:neuron projection"/>
    <property type="evidence" value="ECO:0007669"/>
    <property type="project" value="TreeGrafter"/>
</dbReference>
<evidence type="ECO:0000256" key="8">
    <source>
        <dbReference type="RuleBase" id="RU000688"/>
    </source>
</evidence>
<feature type="transmembrane region" description="Helical" evidence="9">
    <location>
        <begin position="100"/>
        <end position="125"/>
    </location>
</feature>
<dbReference type="PANTHER" id="PTHR24235:SF19">
    <property type="entry name" value="PROLACTIN RELEASING PEPTIDE RECEPTOR-LIKE"/>
    <property type="match status" value="1"/>
</dbReference>
<dbReference type="PROSITE" id="PS50262">
    <property type="entry name" value="G_PROTEIN_RECEP_F1_2"/>
    <property type="match status" value="1"/>
</dbReference>
<evidence type="ECO:0000256" key="9">
    <source>
        <dbReference type="SAM" id="Phobius"/>
    </source>
</evidence>
<evidence type="ECO:0000256" key="5">
    <source>
        <dbReference type="ARBA" id="ARBA00023136"/>
    </source>
</evidence>
<feature type="transmembrane region" description="Helical" evidence="9">
    <location>
        <begin position="137"/>
        <end position="158"/>
    </location>
</feature>
<keyword evidence="2 8" id="KW-0812">Transmembrane</keyword>
<accession>A0AAY4C019</accession>
<keyword evidence="5 9" id="KW-0472">Membrane</keyword>
<keyword evidence="6 8" id="KW-0675">Receptor</keyword>
<dbReference type="GO" id="GO:0005886">
    <property type="term" value="C:plasma membrane"/>
    <property type="evidence" value="ECO:0007669"/>
    <property type="project" value="TreeGrafter"/>
</dbReference>
<keyword evidence="12" id="KW-1185">Reference proteome</keyword>
<dbReference type="PRINTS" id="PR01018">
    <property type="entry name" value="PRPRECEPTOR"/>
</dbReference>
<evidence type="ECO:0000256" key="7">
    <source>
        <dbReference type="ARBA" id="ARBA00023224"/>
    </source>
</evidence>
<comment type="subcellular location">
    <subcellularLocation>
        <location evidence="1">Membrane</location>
        <topology evidence="1">Multi-pass membrane protein</topology>
    </subcellularLocation>
</comment>
<evidence type="ECO:0000256" key="1">
    <source>
        <dbReference type="ARBA" id="ARBA00004141"/>
    </source>
</evidence>
<dbReference type="Pfam" id="PF00001">
    <property type="entry name" value="7tm_1"/>
    <property type="match status" value="1"/>
</dbReference>
<feature type="transmembrane region" description="Helical" evidence="9">
    <location>
        <begin position="238"/>
        <end position="256"/>
    </location>
</feature>
<reference evidence="11" key="3">
    <citation type="submission" date="2025-09" db="UniProtKB">
        <authorList>
            <consortium name="Ensembl"/>
        </authorList>
    </citation>
    <scope>IDENTIFICATION</scope>
</reference>
<dbReference type="PROSITE" id="PS00237">
    <property type="entry name" value="G_PROTEIN_RECEP_F1_1"/>
    <property type="match status" value="1"/>
</dbReference>
<evidence type="ECO:0000256" key="4">
    <source>
        <dbReference type="ARBA" id="ARBA00023040"/>
    </source>
</evidence>
<organism evidence="11 12">
    <name type="scientific">Denticeps clupeoides</name>
    <name type="common">denticle herring</name>
    <dbReference type="NCBI Taxonomy" id="299321"/>
    <lineage>
        <taxon>Eukaryota</taxon>
        <taxon>Metazoa</taxon>
        <taxon>Chordata</taxon>
        <taxon>Craniata</taxon>
        <taxon>Vertebrata</taxon>
        <taxon>Euteleostomi</taxon>
        <taxon>Actinopterygii</taxon>
        <taxon>Neopterygii</taxon>
        <taxon>Teleostei</taxon>
        <taxon>Clupei</taxon>
        <taxon>Clupeiformes</taxon>
        <taxon>Denticipitoidei</taxon>
        <taxon>Denticipitidae</taxon>
        <taxon>Denticeps</taxon>
    </lineage>
</organism>
<dbReference type="PANTHER" id="PTHR24235">
    <property type="entry name" value="NEUROPEPTIDE Y RECEPTOR"/>
    <property type="match status" value="1"/>
</dbReference>